<reference evidence="2" key="1">
    <citation type="journal article" date="2023" name="Front. Plant Sci.">
        <title>Chromosomal-level genome assembly of Melastoma candidum provides insights into trichome evolution.</title>
        <authorList>
            <person name="Zhong Y."/>
            <person name="Wu W."/>
            <person name="Sun C."/>
            <person name="Zou P."/>
            <person name="Liu Y."/>
            <person name="Dai S."/>
            <person name="Zhou R."/>
        </authorList>
    </citation>
    <scope>NUCLEOTIDE SEQUENCE [LARGE SCALE GENOMIC DNA]</scope>
</reference>
<proteinExistence type="predicted"/>
<organism evidence="1 2">
    <name type="scientific">Melastoma candidum</name>
    <dbReference type="NCBI Taxonomy" id="119954"/>
    <lineage>
        <taxon>Eukaryota</taxon>
        <taxon>Viridiplantae</taxon>
        <taxon>Streptophyta</taxon>
        <taxon>Embryophyta</taxon>
        <taxon>Tracheophyta</taxon>
        <taxon>Spermatophyta</taxon>
        <taxon>Magnoliopsida</taxon>
        <taxon>eudicotyledons</taxon>
        <taxon>Gunneridae</taxon>
        <taxon>Pentapetalae</taxon>
        <taxon>rosids</taxon>
        <taxon>malvids</taxon>
        <taxon>Myrtales</taxon>
        <taxon>Melastomataceae</taxon>
        <taxon>Melastomatoideae</taxon>
        <taxon>Melastomateae</taxon>
        <taxon>Melastoma</taxon>
    </lineage>
</organism>
<gene>
    <name evidence="1" type="ORF">MLD38_027499</name>
</gene>
<sequence length="825" mass="92394">MKAMGFPVSVCCCCCWLGVLLLGAAAAATDTLSINQTLRDGQTLVSAGKVFELGFFSSGNSSGRYLGIWYKNFPLTVTWVANRNAPIIATSSAELTLGSNGSISLGYGSVIYWSIRVGVENRVLLKLLDDGNLVLTGGNSSGTTGDPLWQSFDNITDTLLPEMKLGWNLRTGLERKMSSWVSTGDPSVGQFSFSLEPPATPQLVLKQGDQKLYRWGPWNGVRFSGSDALKPNPVFSPMFYSSVDEVYYKYTLVDNSTLLRFIVTPDGLIQYSAWRNSDRWVPVVTLQRDNCDRYGMCGPYSSCYSSNPNCRCLDGFAPTSIQNWNSLDWMDGCTRNYALNCSNNDGFVKYTGLKLPDFSHLSSNRSLKLKECETECLQNCSCMAYTIIDIHGNGGDCVLWYDQLVDMKNYPDGGDVLYIRMARPELDAIAHVKRRKLIILVVCITLSTICGLLVIGFAGWFLLQAQKRRNKAMQTIYRRYVREDGQEEELELPLFDINVIAVATDQFSVQIGQGGFGEVYQGVLPAGQDIAVKRLSRNSGQGLQEFKNEVALIAKLQHRNLVRLLGCCIHNEERMLIYEYLPNKSLDYHLFDEKRKRSLTWKIRFNIIMGISRGLLYLHEDSRLRIIHRDLKASNVLLDSEMNPKISDFGIARIFSAEQTGEMTNRVVGTYGYMSPEYALRGHFSVKSDVFSFGVLLLEIVNGHKNWGFYHPDHEFNLVGHAWKLWNEGQPLNLLDEAIEESVPPQDVIRCIQVGLLCVQQRVQERPTMSSVVHMLTGESTDTPLPKEPGSSGEGFYKSTDSSSSVSVKNPWTSNEITMTTLSSR</sequence>
<evidence type="ECO:0000313" key="2">
    <source>
        <dbReference type="Proteomes" id="UP001057402"/>
    </source>
</evidence>
<evidence type="ECO:0000313" key="1">
    <source>
        <dbReference type="EMBL" id="KAI4342937.1"/>
    </source>
</evidence>
<dbReference type="EMBL" id="CM042886">
    <property type="protein sequence ID" value="KAI4342937.1"/>
    <property type="molecule type" value="Genomic_DNA"/>
</dbReference>
<dbReference type="Proteomes" id="UP001057402">
    <property type="component" value="Chromosome 7"/>
</dbReference>
<comment type="caution">
    <text evidence="1">The sequence shown here is derived from an EMBL/GenBank/DDBJ whole genome shotgun (WGS) entry which is preliminary data.</text>
</comment>
<keyword evidence="2" id="KW-1185">Reference proteome</keyword>
<accession>A0ACB9P307</accession>
<name>A0ACB9P307_9MYRT</name>
<protein>
    <submittedName>
        <fullName evidence="1">Uncharacterized protein</fullName>
    </submittedName>
</protein>